<comment type="similarity">
    <text evidence="1 9">Belongs to the peptidase S11 family.</text>
</comment>
<dbReference type="InterPro" id="IPR018044">
    <property type="entry name" value="Peptidase_S11"/>
</dbReference>
<protein>
    <recommendedName>
        <fullName evidence="11">Peptidase S11 D-alanyl-D-alanine carboxypeptidase A N-terminal domain-containing protein</fullName>
    </recommendedName>
</protein>
<dbReference type="InterPro" id="IPR001967">
    <property type="entry name" value="Peptidase_S11_N"/>
</dbReference>
<dbReference type="PANTHER" id="PTHR21581:SF6">
    <property type="entry name" value="TRAFFICKING PROTEIN PARTICLE COMPLEX SUBUNIT 12"/>
    <property type="match status" value="1"/>
</dbReference>
<feature type="active site" description="Acyl-ester intermediate" evidence="7">
    <location>
        <position position="56"/>
    </location>
</feature>
<keyword evidence="4" id="KW-0133">Cell shape</keyword>
<feature type="chain" id="PRO_5036747183" description="Peptidase S11 D-alanyl-D-alanine carboxypeptidase A N-terminal domain-containing protein" evidence="10">
    <location>
        <begin position="30"/>
        <end position="300"/>
    </location>
</feature>
<dbReference type="EMBL" id="BMJJ01000003">
    <property type="protein sequence ID" value="GGD12090.1"/>
    <property type="molecule type" value="Genomic_DNA"/>
</dbReference>
<sequence length="300" mass="31146">MNRSAPKRRLSAAAILCLTALLAPGAAGAAPLLLVDAETGAVLYEQDASQSWHPASLTKLMTAHLALRAVAAGRASFSTPVVMTAHAAAQPPSKLGLPVGDTLTLGDALRVMLVRSTNDVAVAIAETLGGGSEAVFVQAMNAEAVRLNMDATYFVNANGLHDERQVTTARDMALLGMAIRKAHPRHLDLFATPSVTVSGRKMKNTNPLMGKYPGIDGMKTGYVCASGFNLVATAHRGGRELMAVVLGAPSGKARGENAAALLESGFSGASRASGDLKALFRPFPVRAMDLRKFACGKSLG</sequence>
<dbReference type="RefSeq" id="WP_188849859.1">
    <property type="nucleotide sequence ID" value="NZ_BMJJ01000003.1"/>
</dbReference>
<reference evidence="12" key="2">
    <citation type="submission" date="2020-09" db="EMBL/GenBank/DDBJ databases">
        <authorList>
            <person name="Sun Q."/>
            <person name="Zhou Y."/>
        </authorList>
    </citation>
    <scope>NUCLEOTIDE SEQUENCE</scope>
    <source>
        <strain evidence="12">CGMCC 1.15493</strain>
    </source>
</reference>
<dbReference type="GO" id="GO:0008360">
    <property type="term" value="P:regulation of cell shape"/>
    <property type="evidence" value="ECO:0007669"/>
    <property type="project" value="UniProtKB-KW"/>
</dbReference>
<evidence type="ECO:0000256" key="10">
    <source>
        <dbReference type="SAM" id="SignalP"/>
    </source>
</evidence>
<feature type="domain" description="Peptidase S11 D-alanyl-D-alanine carboxypeptidase A N-terminal" evidence="11">
    <location>
        <begin position="29"/>
        <end position="249"/>
    </location>
</feature>
<dbReference type="GO" id="GO:0006508">
    <property type="term" value="P:proteolysis"/>
    <property type="evidence" value="ECO:0007669"/>
    <property type="project" value="InterPro"/>
</dbReference>
<dbReference type="Gene3D" id="3.40.710.10">
    <property type="entry name" value="DD-peptidase/beta-lactamase superfamily"/>
    <property type="match status" value="1"/>
</dbReference>
<dbReference type="GO" id="GO:0009002">
    <property type="term" value="F:serine-type D-Ala-D-Ala carboxypeptidase activity"/>
    <property type="evidence" value="ECO:0007669"/>
    <property type="project" value="InterPro"/>
</dbReference>
<dbReference type="InterPro" id="IPR012338">
    <property type="entry name" value="Beta-lactam/transpept-like"/>
</dbReference>
<feature type="active site" description="Proton acceptor" evidence="7">
    <location>
        <position position="59"/>
    </location>
</feature>
<keyword evidence="2 10" id="KW-0732">Signal</keyword>
<evidence type="ECO:0000313" key="13">
    <source>
        <dbReference type="Proteomes" id="UP000613160"/>
    </source>
</evidence>
<evidence type="ECO:0000256" key="6">
    <source>
        <dbReference type="ARBA" id="ARBA00023316"/>
    </source>
</evidence>
<dbReference type="PANTHER" id="PTHR21581">
    <property type="entry name" value="D-ALANYL-D-ALANINE CARBOXYPEPTIDASE"/>
    <property type="match status" value="1"/>
</dbReference>
<evidence type="ECO:0000256" key="1">
    <source>
        <dbReference type="ARBA" id="ARBA00007164"/>
    </source>
</evidence>
<evidence type="ECO:0000256" key="8">
    <source>
        <dbReference type="PIRSR" id="PIRSR618044-2"/>
    </source>
</evidence>
<dbReference type="SUPFAM" id="SSF56601">
    <property type="entry name" value="beta-lactamase/transpeptidase-like"/>
    <property type="match status" value="1"/>
</dbReference>
<evidence type="ECO:0000259" key="11">
    <source>
        <dbReference type="Pfam" id="PF00768"/>
    </source>
</evidence>
<keyword evidence="6" id="KW-0961">Cell wall biogenesis/degradation</keyword>
<keyword evidence="5" id="KW-0573">Peptidoglycan synthesis</keyword>
<organism evidence="12 13">
    <name type="scientific">Aureimonas glaciei</name>
    <dbReference type="NCBI Taxonomy" id="1776957"/>
    <lineage>
        <taxon>Bacteria</taxon>
        <taxon>Pseudomonadati</taxon>
        <taxon>Pseudomonadota</taxon>
        <taxon>Alphaproteobacteria</taxon>
        <taxon>Hyphomicrobiales</taxon>
        <taxon>Aurantimonadaceae</taxon>
        <taxon>Aureimonas</taxon>
    </lineage>
</organism>
<evidence type="ECO:0000256" key="3">
    <source>
        <dbReference type="ARBA" id="ARBA00022801"/>
    </source>
</evidence>
<dbReference type="GO" id="GO:0009252">
    <property type="term" value="P:peptidoglycan biosynthetic process"/>
    <property type="evidence" value="ECO:0007669"/>
    <property type="project" value="UniProtKB-KW"/>
</dbReference>
<gene>
    <name evidence="12" type="ORF">GCM10011335_13740</name>
</gene>
<evidence type="ECO:0000256" key="2">
    <source>
        <dbReference type="ARBA" id="ARBA00022729"/>
    </source>
</evidence>
<feature type="binding site" evidence="8">
    <location>
        <position position="219"/>
    </location>
    <ligand>
        <name>substrate</name>
    </ligand>
</feature>
<dbReference type="PRINTS" id="PR00725">
    <property type="entry name" value="DADACBPTASE1"/>
</dbReference>
<feature type="active site" evidence="7">
    <location>
        <position position="116"/>
    </location>
</feature>
<dbReference type="Pfam" id="PF00768">
    <property type="entry name" value="Peptidase_S11"/>
    <property type="match status" value="1"/>
</dbReference>
<dbReference type="GO" id="GO:0071555">
    <property type="term" value="P:cell wall organization"/>
    <property type="evidence" value="ECO:0007669"/>
    <property type="project" value="UniProtKB-KW"/>
</dbReference>
<keyword evidence="13" id="KW-1185">Reference proteome</keyword>
<name>A0A916XUK4_9HYPH</name>
<evidence type="ECO:0000256" key="7">
    <source>
        <dbReference type="PIRSR" id="PIRSR618044-1"/>
    </source>
</evidence>
<keyword evidence="3" id="KW-0378">Hydrolase</keyword>
<reference evidence="12" key="1">
    <citation type="journal article" date="2014" name="Int. J. Syst. Evol. Microbiol.">
        <title>Complete genome sequence of Corynebacterium casei LMG S-19264T (=DSM 44701T), isolated from a smear-ripened cheese.</title>
        <authorList>
            <consortium name="US DOE Joint Genome Institute (JGI-PGF)"/>
            <person name="Walter F."/>
            <person name="Albersmeier A."/>
            <person name="Kalinowski J."/>
            <person name="Ruckert C."/>
        </authorList>
    </citation>
    <scope>NUCLEOTIDE SEQUENCE</scope>
    <source>
        <strain evidence="12">CGMCC 1.15493</strain>
    </source>
</reference>
<dbReference type="Proteomes" id="UP000613160">
    <property type="component" value="Unassembled WGS sequence"/>
</dbReference>
<evidence type="ECO:0000256" key="4">
    <source>
        <dbReference type="ARBA" id="ARBA00022960"/>
    </source>
</evidence>
<comment type="caution">
    <text evidence="12">The sequence shown here is derived from an EMBL/GenBank/DDBJ whole genome shotgun (WGS) entry which is preliminary data.</text>
</comment>
<dbReference type="AlphaFoldDB" id="A0A916XUK4"/>
<proteinExistence type="inferred from homology"/>
<evidence type="ECO:0000256" key="9">
    <source>
        <dbReference type="RuleBase" id="RU004016"/>
    </source>
</evidence>
<evidence type="ECO:0000256" key="5">
    <source>
        <dbReference type="ARBA" id="ARBA00022984"/>
    </source>
</evidence>
<evidence type="ECO:0000313" key="12">
    <source>
        <dbReference type="EMBL" id="GGD12090.1"/>
    </source>
</evidence>
<accession>A0A916XUK4</accession>
<feature type="signal peptide" evidence="10">
    <location>
        <begin position="1"/>
        <end position="29"/>
    </location>
</feature>